<dbReference type="RefSeq" id="WP_127712054.1">
    <property type="nucleotide sequence ID" value="NZ_SACO01000027.1"/>
</dbReference>
<dbReference type="SUPFAM" id="SSF54427">
    <property type="entry name" value="NTF2-like"/>
    <property type="match status" value="1"/>
</dbReference>
<feature type="chain" id="PRO_5018742838" evidence="1">
    <location>
        <begin position="24"/>
        <end position="155"/>
    </location>
</feature>
<dbReference type="Gene3D" id="3.10.450.50">
    <property type="match status" value="1"/>
</dbReference>
<dbReference type="InterPro" id="IPR032710">
    <property type="entry name" value="NTF2-like_dom_sf"/>
</dbReference>
<dbReference type="OrthoDB" id="8912653at2"/>
<feature type="domain" description="DUF4440" evidence="2">
    <location>
        <begin position="36"/>
        <end position="138"/>
    </location>
</feature>
<comment type="caution">
    <text evidence="3">The sequence shown here is derived from an EMBL/GenBank/DDBJ whole genome shotgun (WGS) entry which is preliminary data.</text>
</comment>
<gene>
    <name evidence="3" type="ORF">EOE18_17870</name>
</gene>
<sequence length="155" mass="16975">MMMLFRIMVLTLNLIVMAGPATASPAISPRLTENALLAAENELFAAEVHHDVAAIQRGFATEANFVHANGMVQTKAEYIQAMRDSKFPIRAITATDRVVRLFGTIGIVRGTKVLDVGDMHLSGTYLAVYVLRDGRWQMLDQQSSPALGQMKDGAR</sequence>
<accession>A0A3S2WZZ3</accession>
<evidence type="ECO:0000259" key="2">
    <source>
        <dbReference type="Pfam" id="PF14534"/>
    </source>
</evidence>
<dbReference type="EMBL" id="SACO01000027">
    <property type="protein sequence ID" value="RVU02176.1"/>
    <property type="molecule type" value="Genomic_DNA"/>
</dbReference>
<dbReference type="Proteomes" id="UP000282837">
    <property type="component" value="Unassembled WGS sequence"/>
</dbReference>
<organism evidence="3 4">
    <name type="scientific">Novosphingobium umbonatum</name>
    <dbReference type="NCBI Taxonomy" id="1908524"/>
    <lineage>
        <taxon>Bacteria</taxon>
        <taxon>Pseudomonadati</taxon>
        <taxon>Pseudomonadota</taxon>
        <taxon>Alphaproteobacteria</taxon>
        <taxon>Sphingomonadales</taxon>
        <taxon>Sphingomonadaceae</taxon>
        <taxon>Novosphingobium</taxon>
    </lineage>
</organism>
<evidence type="ECO:0000313" key="3">
    <source>
        <dbReference type="EMBL" id="RVU02176.1"/>
    </source>
</evidence>
<protein>
    <submittedName>
        <fullName evidence="3">Nuclear transport factor 2 family protein</fullName>
    </submittedName>
</protein>
<keyword evidence="1" id="KW-0732">Signal</keyword>
<dbReference type="AlphaFoldDB" id="A0A3S2WZZ3"/>
<dbReference type="InterPro" id="IPR027843">
    <property type="entry name" value="DUF4440"/>
</dbReference>
<proteinExistence type="predicted"/>
<feature type="signal peptide" evidence="1">
    <location>
        <begin position="1"/>
        <end position="23"/>
    </location>
</feature>
<keyword evidence="4" id="KW-1185">Reference proteome</keyword>
<evidence type="ECO:0000256" key="1">
    <source>
        <dbReference type="SAM" id="SignalP"/>
    </source>
</evidence>
<dbReference type="Pfam" id="PF14534">
    <property type="entry name" value="DUF4440"/>
    <property type="match status" value="1"/>
</dbReference>
<reference evidence="3 4" key="1">
    <citation type="submission" date="2019-01" db="EMBL/GenBank/DDBJ databases">
        <authorList>
            <person name="Chen W.-M."/>
        </authorList>
    </citation>
    <scope>NUCLEOTIDE SEQUENCE [LARGE SCALE GENOMIC DNA]</scope>
    <source>
        <strain evidence="3 4">FSY-9</strain>
    </source>
</reference>
<name>A0A3S2WZZ3_9SPHN</name>
<evidence type="ECO:0000313" key="4">
    <source>
        <dbReference type="Proteomes" id="UP000282837"/>
    </source>
</evidence>